<evidence type="ECO:0000313" key="2">
    <source>
        <dbReference type="Proteomes" id="UP000321816"/>
    </source>
</evidence>
<reference evidence="1 2" key="1">
    <citation type="submission" date="2024-01" db="EMBL/GenBank/DDBJ databases">
        <title>Complete Genome Sequence of Alkalicoccus halolimnae BZ-SZ-XJ29T, a Moderately Halophilic Bacterium Isolated from a Salt Lake.</title>
        <authorList>
            <person name="Zhao B."/>
        </authorList>
    </citation>
    <scope>NUCLEOTIDE SEQUENCE [LARGE SCALE GENOMIC DNA]</scope>
    <source>
        <strain evidence="1 2">BZ-SZ-XJ29</strain>
    </source>
</reference>
<dbReference type="InterPro" id="IPR024488">
    <property type="entry name" value="DUF2777"/>
</dbReference>
<name>A0A5C7FIL4_9BACI</name>
<gene>
    <name evidence="1" type="ORF">FTX54_008280</name>
</gene>
<dbReference type="Proteomes" id="UP000321816">
    <property type="component" value="Chromosome"/>
</dbReference>
<dbReference type="Pfam" id="PF10949">
    <property type="entry name" value="DUF2777"/>
    <property type="match status" value="1"/>
</dbReference>
<keyword evidence="2" id="KW-1185">Reference proteome</keyword>
<protein>
    <submittedName>
        <fullName evidence="1">DUF2777 family protein</fullName>
    </submittedName>
</protein>
<organism evidence="1 2">
    <name type="scientific">Alkalicoccus halolimnae</name>
    <dbReference type="NCBI Taxonomy" id="1667239"/>
    <lineage>
        <taxon>Bacteria</taxon>
        <taxon>Bacillati</taxon>
        <taxon>Bacillota</taxon>
        <taxon>Bacilli</taxon>
        <taxon>Bacillales</taxon>
        <taxon>Bacillaceae</taxon>
        <taxon>Alkalicoccus</taxon>
    </lineage>
</organism>
<dbReference type="OrthoDB" id="2942325at2"/>
<evidence type="ECO:0000313" key="1">
    <source>
        <dbReference type="EMBL" id="WWD81521.1"/>
    </source>
</evidence>
<proteinExistence type="predicted"/>
<dbReference type="RefSeq" id="WP_147802134.1">
    <property type="nucleotide sequence ID" value="NZ_CP144914.1"/>
</dbReference>
<dbReference type="EMBL" id="CP144914">
    <property type="protein sequence ID" value="WWD81521.1"/>
    <property type="molecule type" value="Genomic_DNA"/>
</dbReference>
<dbReference type="AlphaFoldDB" id="A0A5C7FIL4"/>
<sequence>MNRKEAKRWIGKYVTIDEGVCGSYAGLLEAVHTSPGTPWTAEILIKGVIAAPAFNNTDSFKPLKYEKDETVLAKGSKVHSYSEDFTYSYRESYAAALKKLWDEKNNLADDLERSLSLIQQELRKWQMEHMLVDASYVYYKVFHKDGSVYIYDENKKDALGLEGFPFEFEVLKHERWTPAYYINNGIFEDRSGSRIRIKPGENIRLNKEQFDPYKMLINEVSDPSLQALERGLKKMNIGHEHCVHCHNSLLMKMLASYNSEEFTGVNFLTYSTGTDQVLVQHHYERRSFPKTQQEVTFDRFEFTHDSGKRILTTYTNQVSQDQ</sequence>
<dbReference type="KEGG" id="ahal:FTX54_008280"/>
<accession>A0A5C7FIL4</accession>